<sequence length="320" mass="33063">MLVNRLTRVLLDLIAPEGCLACGRSVRARSERDCAFATGAGHAHPSPVLSSDRAPERSSNPSQVRSSRPSPLRSSLCAACAARLAVERGPIVSALGSLSGVGADGVRQRAQALPVAAAYRYGPVTKKLVRRFKFGSGAALAPALAGEMAAVLGLADAQSRVPPPPPDASTRSLLGWDFPATPLLVPIPTHPRRVRARGYDHAQLLAATLARSLGLGLLPLLRRVGPGRAQVGRSRAERLALGADAFALVSPPDRAMRVSASSIRREPAVERPIVLVDDVATTGATLAAAAQALARAGIAPRGALVLAVARRHSSAAGPPS</sequence>
<accession>A0A1H6FHE5</accession>
<dbReference type="AlphaFoldDB" id="A0A1H6FHE5"/>
<dbReference type="InterPro" id="IPR029057">
    <property type="entry name" value="PRTase-like"/>
</dbReference>
<dbReference type="Gene3D" id="3.40.50.2020">
    <property type="match status" value="1"/>
</dbReference>
<evidence type="ECO:0000313" key="3">
    <source>
        <dbReference type="Proteomes" id="UP000222056"/>
    </source>
</evidence>
<dbReference type="InterPro" id="IPR051910">
    <property type="entry name" value="ComF/GntX_DNA_util-trans"/>
</dbReference>
<organism evidence="2 3">
    <name type="scientific">Thermoleophilum album</name>
    <dbReference type="NCBI Taxonomy" id="29539"/>
    <lineage>
        <taxon>Bacteria</taxon>
        <taxon>Bacillati</taxon>
        <taxon>Actinomycetota</taxon>
        <taxon>Thermoleophilia</taxon>
        <taxon>Thermoleophilales</taxon>
        <taxon>Thermoleophilaceae</taxon>
        <taxon>Thermoleophilum</taxon>
    </lineage>
</organism>
<keyword evidence="2" id="KW-0808">Transferase</keyword>
<dbReference type="PANTHER" id="PTHR47505">
    <property type="entry name" value="DNA UTILIZATION PROTEIN YHGH"/>
    <property type="match status" value="1"/>
</dbReference>
<dbReference type="EMBL" id="FNWJ01000001">
    <property type="protein sequence ID" value="SEH10251.1"/>
    <property type="molecule type" value="Genomic_DNA"/>
</dbReference>
<feature type="region of interest" description="Disordered" evidence="1">
    <location>
        <begin position="40"/>
        <end position="71"/>
    </location>
</feature>
<evidence type="ECO:0000313" key="2">
    <source>
        <dbReference type="EMBL" id="SEH10251.1"/>
    </source>
</evidence>
<reference evidence="3" key="1">
    <citation type="submission" date="2016-10" db="EMBL/GenBank/DDBJ databases">
        <authorList>
            <person name="Varghese N."/>
            <person name="Submissions S."/>
        </authorList>
    </citation>
    <scope>NUCLEOTIDE SEQUENCE [LARGE SCALE GENOMIC DNA]</scope>
    <source>
        <strain evidence="3">ATCC 35263</strain>
    </source>
</reference>
<dbReference type="SUPFAM" id="SSF53271">
    <property type="entry name" value="PRTase-like"/>
    <property type="match status" value="1"/>
</dbReference>
<feature type="compositionally biased region" description="Low complexity" evidence="1">
    <location>
        <begin position="57"/>
        <end position="71"/>
    </location>
</feature>
<keyword evidence="2" id="KW-0328">Glycosyltransferase</keyword>
<proteinExistence type="predicted"/>
<keyword evidence="3" id="KW-1185">Reference proteome</keyword>
<dbReference type="GO" id="GO:0016757">
    <property type="term" value="F:glycosyltransferase activity"/>
    <property type="evidence" value="ECO:0007669"/>
    <property type="project" value="UniProtKB-KW"/>
</dbReference>
<name>A0A1H6FHE5_THEAL</name>
<protein>
    <submittedName>
        <fullName evidence="2">Predicted amidophosphoribosyltransferases</fullName>
    </submittedName>
</protein>
<evidence type="ECO:0000256" key="1">
    <source>
        <dbReference type="SAM" id="MobiDB-lite"/>
    </source>
</evidence>
<dbReference type="PANTHER" id="PTHR47505:SF1">
    <property type="entry name" value="DNA UTILIZATION PROTEIN YHGH"/>
    <property type="match status" value="1"/>
</dbReference>
<dbReference type="Proteomes" id="UP000222056">
    <property type="component" value="Unassembled WGS sequence"/>
</dbReference>
<dbReference type="STRING" id="29539.SAMN02745716_0100"/>
<gene>
    <name evidence="2" type="ORF">SAMN02745716_0100</name>
</gene>